<keyword evidence="5 15" id="KW-0645">Protease</keyword>
<evidence type="ECO:0000256" key="7">
    <source>
        <dbReference type="ARBA" id="ARBA00022723"/>
    </source>
</evidence>
<feature type="transmembrane region" description="Helical" evidence="13">
    <location>
        <begin position="205"/>
        <end position="223"/>
    </location>
</feature>
<keyword evidence="12 13" id="KW-0472">Membrane</keyword>
<evidence type="ECO:0000256" key="5">
    <source>
        <dbReference type="ARBA" id="ARBA00022670"/>
    </source>
</evidence>
<comment type="cofactor">
    <cofactor evidence="1">
        <name>Zn(2+)</name>
        <dbReference type="ChEBI" id="CHEBI:29105"/>
    </cofactor>
</comment>
<evidence type="ECO:0000313" key="16">
    <source>
        <dbReference type="Proteomes" id="UP000002892"/>
    </source>
</evidence>
<gene>
    <name evidence="15" type="ordered locus">Desaci_3291</name>
</gene>
<organism evidence="15 16">
    <name type="scientific">Desulfosporosinus acidiphilus (strain DSM 22704 / JCM 16185 / SJ4)</name>
    <dbReference type="NCBI Taxonomy" id="646529"/>
    <lineage>
        <taxon>Bacteria</taxon>
        <taxon>Bacillati</taxon>
        <taxon>Bacillota</taxon>
        <taxon>Clostridia</taxon>
        <taxon>Eubacteriales</taxon>
        <taxon>Desulfitobacteriaceae</taxon>
        <taxon>Desulfosporosinus</taxon>
    </lineage>
</organism>
<name>I4D8R3_DESAJ</name>
<dbReference type="HOGENOM" id="CLU_086979_1_1_9"/>
<dbReference type="GO" id="GO:0008237">
    <property type="term" value="F:metallopeptidase activity"/>
    <property type="evidence" value="ECO:0007669"/>
    <property type="project" value="UniProtKB-KW"/>
</dbReference>
<accession>I4D8R3</accession>
<feature type="domain" description="Peptidase M50" evidence="14">
    <location>
        <begin position="121"/>
        <end position="184"/>
    </location>
</feature>
<protein>
    <submittedName>
        <fullName evidence="15">Zn-dependent protease</fullName>
    </submittedName>
</protein>
<keyword evidence="11" id="KW-0482">Metalloprotease</keyword>
<dbReference type="GO" id="GO:0006508">
    <property type="term" value="P:proteolysis"/>
    <property type="evidence" value="ECO:0007669"/>
    <property type="project" value="UniProtKB-KW"/>
</dbReference>
<evidence type="ECO:0000256" key="8">
    <source>
        <dbReference type="ARBA" id="ARBA00022801"/>
    </source>
</evidence>
<keyword evidence="10 13" id="KW-1133">Transmembrane helix</keyword>
<feature type="transmembrane region" description="Helical" evidence="13">
    <location>
        <begin position="92"/>
        <end position="114"/>
    </location>
</feature>
<reference evidence="15 16" key="1">
    <citation type="journal article" date="2012" name="J. Bacteriol.">
        <title>Complete genome sequences of Desulfosporosinus orientis DSM765T, Desulfosporosinus youngiae DSM17734T, Desulfosporosinus meridiei DSM13257T, and Desulfosporosinus acidiphilus DSM22704T.</title>
        <authorList>
            <person name="Pester M."/>
            <person name="Brambilla E."/>
            <person name="Alazard D."/>
            <person name="Rattei T."/>
            <person name="Weinmaier T."/>
            <person name="Han J."/>
            <person name="Lucas S."/>
            <person name="Lapidus A."/>
            <person name="Cheng J.F."/>
            <person name="Goodwin L."/>
            <person name="Pitluck S."/>
            <person name="Peters L."/>
            <person name="Ovchinnikova G."/>
            <person name="Teshima H."/>
            <person name="Detter J.C."/>
            <person name="Han C.S."/>
            <person name="Tapia R."/>
            <person name="Land M.L."/>
            <person name="Hauser L."/>
            <person name="Kyrpides N.C."/>
            <person name="Ivanova N.N."/>
            <person name="Pagani I."/>
            <person name="Huntmann M."/>
            <person name="Wei C.L."/>
            <person name="Davenport K.W."/>
            <person name="Daligault H."/>
            <person name="Chain P.S."/>
            <person name="Chen A."/>
            <person name="Mavromatis K."/>
            <person name="Markowitz V."/>
            <person name="Szeto E."/>
            <person name="Mikhailova N."/>
            <person name="Pati A."/>
            <person name="Wagner M."/>
            <person name="Woyke T."/>
            <person name="Ollivier B."/>
            <person name="Klenk H.P."/>
            <person name="Spring S."/>
            <person name="Loy A."/>
        </authorList>
    </citation>
    <scope>NUCLEOTIDE SEQUENCE [LARGE SCALE GENOMIC DNA]</scope>
    <source>
        <strain evidence="16">DSM 22704 / JCM 16185 / SJ4</strain>
    </source>
</reference>
<sequence length="224" mass="25056">MNSLFGFDPATIIANVPALLIGFAFHEYAHAWVADRLGDPTPGSQGRLTMNPLAHLDVFGTLMALLYQFGWAKPVMINPRYFKGNKQRGRMLVALAGPISNLLVAFLALFAWYISMHWLHGTDWSSVIERVFSSIVFMNLGLGIFNLLPIPPLDGFSILAGILPERFARYLYLLEQYGMIILVILLFTDILNVVLYPAMNGIASVYQTIISLILTPFLGHLWLI</sequence>
<keyword evidence="4" id="KW-1003">Cell membrane</keyword>
<dbReference type="AlphaFoldDB" id="I4D8R3"/>
<dbReference type="eggNOG" id="COG1994">
    <property type="taxonomic scope" value="Bacteria"/>
</dbReference>
<dbReference type="InterPro" id="IPR008915">
    <property type="entry name" value="Peptidase_M50"/>
</dbReference>
<comment type="subcellular location">
    <subcellularLocation>
        <location evidence="2">Cell membrane</location>
        <topology evidence="2">Multi-pass membrane protein</topology>
    </subcellularLocation>
</comment>
<dbReference type="STRING" id="646529.Desaci_3291"/>
<dbReference type="GO" id="GO:0005886">
    <property type="term" value="C:plasma membrane"/>
    <property type="evidence" value="ECO:0007669"/>
    <property type="project" value="UniProtKB-SubCell"/>
</dbReference>
<dbReference type="Pfam" id="PF02163">
    <property type="entry name" value="Peptidase_M50"/>
    <property type="match status" value="1"/>
</dbReference>
<keyword evidence="8" id="KW-0378">Hydrolase</keyword>
<keyword evidence="16" id="KW-1185">Reference proteome</keyword>
<evidence type="ECO:0000256" key="2">
    <source>
        <dbReference type="ARBA" id="ARBA00004651"/>
    </source>
</evidence>
<keyword evidence="6 13" id="KW-0812">Transmembrane</keyword>
<feature type="transmembrane region" description="Helical" evidence="13">
    <location>
        <begin position="12"/>
        <end position="33"/>
    </location>
</feature>
<dbReference type="PANTHER" id="PTHR35864">
    <property type="entry name" value="ZINC METALLOPROTEASE MJ0611-RELATED"/>
    <property type="match status" value="1"/>
</dbReference>
<dbReference type="RefSeq" id="WP_014828176.1">
    <property type="nucleotide sequence ID" value="NC_018068.1"/>
</dbReference>
<keyword evidence="9" id="KW-0862">Zinc</keyword>
<evidence type="ECO:0000259" key="14">
    <source>
        <dbReference type="Pfam" id="PF02163"/>
    </source>
</evidence>
<feature type="transmembrane region" description="Helical" evidence="13">
    <location>
        <begin position="53"/>
        <end position="71"/>
    </location>
</feature>
<evidence type="ECO:0000256" key="3">
    <source>
        <dbReference type="ARBA" id="ARBA00007931"/>
    </source>
</evidence>
<dbReference type="GO" id="GO:0046872">
    <property type="term" value="F:metal ion binding"/>
    <property type="evidence" value="ECO:0007669"/>
    <property type="project" value="UniProtKB-KW"/>
</dbReference>
<dbReference type="InterPro" id="IPR044537">
    <property type="entry name" value="Rip2-like"/>
</dbReference>
<dbReference type="CDD" id="cd06158">
    <property type="entry name" value="S2P-M50_like_1"/>
    <property type="match status" value="1"/>
</dbReference>
<evidence type="ECO:0000256" key="13">
    <source>
        <dbReference type="SAM" id="Phobius"/>
    </source>
</evidence>
<evidence type="ECO:0000313" key="15">
    <source>
        <dbReference type="EMBL" id="AFM42187.1"/>
    </source>
</evidence>
<evidence type="ECO:0000256" key="4">
    <source>
        <dbReference type="ARBA" id="ARBA00022475"/>
    </source>
</evidence>
<evidence type="ECO:0000256" key="10">
    <source>
        <dbReference type="ARBA" id="ARBA00022989"/>
    </source>
</evidence>
<proteinExistence type="inferred from homology"/>
<feature type="transmembrane region" description="Helical" evidence="13">
    <location>
        <begin position="177"/>
        <end position="199"/>
    </location>
</feature>
<feature type="transmembrane region" description="Helical" evidence="13">
    <location>
        <begin position="134"/>
        <end position="156"/>
    </location>
</feature>
<dbReference type="PANTHER" id="PTHR35864:SF1">
    <property type="entry name" value="ZINC METALLOPROTEASE YWHC-RELATED"/>
    <property type="match status" value="1"/>
</dbReference>
<evidence type="ECO:0000256" key="9">
    <source>
        <dbReference type="ARBA" id="ARBA00022833"/>
    </source>
</evidence>
<dbReference type="Proteomes" id="UP000002892">
    <property type="component" value="Chromosome"/>
</dbReference>
<evidence type="ECO:0000256" key="6">
    <source>
        <dbReference type="ARBA" id="ARBA00022692"/>
    </source>
</evidence>
<comment type="similarity">
    <text evidence="3">Belongs to the peptidase M50B family.</text>
</comment>
<evidence type="ECO:0000256" key="1">
    <source>
        <dbReference type="ARBA" id="ARBA00001947"/>
    </source>
</evidence>
<evidence type="ECO:0000256" key="11">
    <source>
        <dbReference type="ARBA" id="ARBA00023049"/>
    </source>
</evidence>
<dbReference type="InterPro" id="IPR052348">
    <property type="entry name" value="Metallopeptidase_M50B"/>
</dbReference>
<dbReference type="KEGG" id="dai:Desaci_3291"/>
<dbReference type="EMBL" id="CP003639">
    <property type="protein sequence ID" value="AFM42187.1"/>
    <property type="molecule type" value="Genomic_DNA"/>
</dbReference>
<keyword evidence="7" id="KW-0479">Metal-binding</keyword>
<evidence type="ECO:0000256" key="12">
    <source>
        <dbReference type="ARBA" id="ARBA00023136"/>
    </source>
</evidence>